<proteinExistence type="predicted"/>
<dbReference type="Proteomes" id="UP000019030">
    <property type="component" value="Chromosome"/>
</dbReference>
<evidence type="ECO:0000313" key="3">
    <source>
        <dbReference type="Proteomes" id="UP000019030"/>
    </source>
</evidence>
<organism evidence="2 3">
    <name type="scientific">Chania multitudinisentens RB-25</name>
    <dbReference type="NCBI Taxonomy" id="1441930"/>
    <lineage>
        <taxon>Bacteria</taxon>
        <taxon>Pseudomonadati</taxon>
        <taxon>Pseudomonadota</taxon>
        <taxon>Gammaproteobacteria</taxon>
        <taxon>Enterobacterales</taxon>
        <taxon>Yersiniaceae</taxon>
        <taxon>Chania</taxon>
    </lineage>
</organism>
<accession>W0LKK1</accession>
<sequence>MSHSIFREYIPHLIAIVVVVFFIKTIVLPLFVGKHRNYIKNGISTTATIVAINQNPGGSNGYINVTIKISFLEKSGRTIETSIMPQIKILDMQKYQPGEKINIKYLHNKPNDAILNPLTNT</sequence>
<evidence type="ECO:0008006" key="4">
    <source>
        <dbReference type="Google" id="ProtNLM"/>
    </source>
</evidence>
<dbReference type="PATRIC" id="fig|1441930.4.peg.3059"/>
<dbReference type="EMBL" id="CP007044">
    <property type="protein sequence ID" value="AHG22852.1"/>
    <property type="molecule type" value="Genomic_DNA"/>
</dbReference>
<name>W0LKK1_9GAMM</name>
<keyword evidence="3" id="KW-1185">Reference proteome</keyword>
<reference evidence="2 3" key="2">
    <citation type="submission" date="2015-03" db="EMBL/GenBank/DDBJ databases">
        <authorList>
            <person name="Chan K.-G."/>
        </authorList>
    </citation>
    <scope>NUCLEOTIDE SEQUENCE [LARGE SCALE GENOMIC DNA]</scope>
    <source>
        <strain evidence="2 3">RB-25</strain>
    </source>
</reference>
<dbReference type="HOGENOM" id="CLU_2036439_0_0_6"/>
<dbReference type="OrthoDB" id="6564028at2"/>
<evidence type="ECO:0000256" key="1">
    <source>
        <dbReference type="SAM" id="Phobius"/>
    </source>
</evidence>
<keyword evidence="1" id="KW-0472">Membrane</keyword>
<gene>
    <name evidence="2" type="ORF">Z042_15560</name>
</gene>
<dbReference type="RefSeq" id="WP_024912518.1">
    <property type="nucleotide sequence ID" value="NZ_CP007044.2"/>
</dbReference>
<protein>
    <recommendedName>
        <fullName evidence="4">DUF3592 domain-containing protein</fullName>
    </recommendedName>
</protein>
<evidence type="ECO:0000313" key="2">
    <source>
        <dbReference type="EMBL" id="AHG22852.1"/>
    </source>
</evidence>
<dbReference type="AlphaFoldDB" id="W0LKK1"/>
<dbReference type="KEGG" id="sfo:Z042_15560"/>
<keyword evidence="1" id="KW-0812">Transmembrane</keyword>
<keyword evidence="1" id="KW-1133">Transmembrane helix</keyword>
<reference evidence="2 3" key="1">
    <citation type="submission" date="2014-01" db="EMBL/GenBank/DDBJ databases">
        <title>Isolation of Serratia multitudinisentens RB-25 from Ex-Landfill site.</title>
        <authorList>
            <person name="Robson E.H.J."/>
        </authorList>
    </citation>
    <scope>NUCLEOTIDE SEQUENCE [LARGE SCALE GENOMIC DNA]</scope>
    <source>
        <strain evidence="2 3">RB-25</strain>
    </source>
</reference>
<feature type="transmembrane region" description="Helical" evidence="1">
    <location>
        <begin position="12"/>
        <end position="32"/>
    </location>
</feature>